<dbReference type="AlphaFoldDB" id="A0A699JGC5"/>
<reference evidence="2" key="1">
    <citation type="journal article" date="2019" name="Sci. Rep.">
        <title>Draft genome of Tanacetum cinerariifolium, the natural source of mosquito coil.</title>
        <authorList>
            <person name="Yamashiro T."/>
            <person name="Shiraishi A."/>
            <person name="Satake H."/>
            <person name="Nakayama K."/>
        </authorList>
    </citation>
    <scope>NUCLEOTIDE SEQUENCE</scope>
</reference>
<proteinExistence type="predicted"/>
<comment type="caution">
    <text evidence="2">The sequence shown here is derived from an EMBL/GenBank/DDBJ whole genome shotgun (WGS) entry which is preliminary data.</text>
</comment>
<accession>A0A699JGC5</accession>
<organism evidence="2">
    <name type="scientific">Tanacetum cinerariifolium</name>
    <name type="common">Dalmatian daisy</name>
    <name type="synonym">Chrysanthemum cinerariifolium</name>
    <dbReference type="NCBI Taxonomy" id="118510"/>
    <lineage>
        <taxon>Eukaryota</taxon>
        <taxon>Viridiplantae</taxon>
        <taxon>Streptophyta</taxon>
        <taxon>Embryophyta</taxon>
        <taxon>Tracheophyta</taxon>
        <taxon>Spermatophyta</taxon>
        <taxon>Magnoliopsida</taxon>
        <taxon>eudicotyledons</taxon>
        <taxon>Gunneridae</taxon>
        <taxon>Pentapetalae</taxon>
        <taxon>asterids</taxon>
        <taxon>campanulids</taxon>
        <taxon>Asterales</taxon>
        <taxon>Asteraceae</taxon>
        <taxon>Asteroideae</taxon>
        <taxon>Anthemideae</taxon>
        <taxon>Anthemidinae</taxon>
        <taxon>Tanacetum</taxon>
    </lineage>
</organism>
<sequence>MLVPHQVHYDVADVVTEVAVEPTSPTPATTPPPLQELIPSTSQVAPTLPPSPHQSPIATSSSPPQQQPTQPSHTSDISMDLLNTLLETYTTLTRKVERGYIQTRGKIAKLDADEDVTLKEVAAEVAKDAEVHGKLEESQAQVYHLDLEHAQKVLSMQDDEAEPIELKEVVTTAKLMTEVVTAAATNITAAPNAARKRNGVVIRNPEETATPSVIVHSEPKSRDKGKDILVKEPKPIKKQAQIELDEAYT</sequence>
<evidence type="ECO:0000256" key="1">
    <source>
        <dbReference type="SAM" id="MobiDB-lite"/>
    </source>
</evidence>
<dbReference type="EMBL" id="BKCJ010400386">
    <property type="protein sequence ID" value="GFA29844.1"/>
    <property type="molecule type" value="Genomic_DNA"/>
</dbReference>
<feature type="compositionally biased region" description="Pro residues" evidence="1">
    <location>
        <begin position="24"/>
        <end position="34"/>
    </location>
</feature>
<feature type="compositionally biased region" description="Basic and acidic residues" evidence="1">
    <location>
        <begin position="217"/>
        <end position="235"/>
    </location>
</feature>
<name>A0A699JGC5_TANCI</name>
<feature type="compositionally biased region" description="Low complexity" evidence="1">
    <location>
        <begin position="54"/>
        <end position="76"/>
    </location>
</feature>
<feature type="region of interest" description="Disordered" evidence="1">
    <location>
        <begin position="202"/>
        <end position="235"/>
    </location>
</feature>
<evidence type="ECO:0000313" key="2">
    <source>
        <dbReference type="EMBL" id="GFA29844.1"/>
    </source>
</evidence>
<feature type="region of interest" description="Disordered" evidence="1">
    <location>
        <begin position="20"/>
        <end position="76"/>
    </location>
</feature>
<protein>
    <submittedName>
        <fullName evidence="2">Uncharacterized protein</fullName>
    </submittedName>
</protein>
<gene>
    <name evidence="2" type="ORF">Tci_601816</name>
</gene>